<evidence type="ECO:0000313" key="2">
    <source>
        <dbReference type="EMBL" id="EUA56748.1"/>
    </source>
</evidence>
<name>X8CMS2_MYCXE</name>
<proteinExistence type="predicted"/>
<feature type="region of interest" description="Disordered" evidence="1">
    <location>
        <begin position="18"/>
        <end position="51"/>
    </location>
</feature>
<evidence type="ECO:0000256" key="1">
    <source>
        <dbReference type="SAM" id="MobiDB-lite"/>
    </source>
</evidence>
<dbReference type="EMBL" id="JAOB01000029">
    <property type="protein sequence ID" value="EUA56748.1"/>
    <property type="molecule type" value="Genomic_DNA"/>
</dbReference>
<feature type="compositionally biased region" description="Basic and acidic residues" evidence="1">
    <location>
        <begin position="41"/>
        <end position="51"/>
    </location>
</feature>
<accession>X8CMS2</accession>
<comment type="caution">
    <text evidence="2">The sequence shown here is derived from an EMBL/GenBank/DDBJ whole genome shotgun (WGS) entry which is preliminary data.</text>
</comment>
<organism evidence="2">
    <name type="scientific">Mycobacterium xenopi 4042</name>
    <dbReference type="NCBI Taxonomy" id="1299334"/>
    <lineage>
        <taxon>Bacteria</taxon>
        <taxon>Bacillati</taxon>
        <taxon>Actinomycetota</taxon>
        <taxon>Actinomycetes</taxon>
        <taxon>Mycobacteriales</taxon>
        <taxon>Mycobacteriaceae</taxon>
        <taxon>Mycobacterium</taxon>
    </lineage>
</organism>
<gene>
    <name evidence="2" type="ORF">I553_8802</name>
</gene>
<sequence>MTKLACQAVFVISFYDLSRPGTGPPFSVARTHPLTGSSPLGDHRIDKAEGA</sequence>
<reference evidence="2" key="1">
    <citation type="submission" date="2014-01" db="EMBL/GenBank/DDBJ databases">
        <authorList>
            <person name="Brown-Elliot B."/>
            <person name="Wallace R."/>
            <person name="Lenaerts A."/>
            <person name="Ordway D."/>
            <person name="DeGroote M.A."/>
            <person name="Parker T."/>
            <person name="Sizemore C."/>
            <person name="Tallon L.J."/>
            <person name="Sadzewicz L.K."/>
            <person name="Sengamalay N."/>
            <person name="Fraser C.M."/>
            <person name="Hine E."/>
            <person name="Shefchek K.A."/>
            <person name="Das S.P."/>
            <person name="Tettelin H."/>
        </authorList>
    </citation>
    <scope>NUCLEOTIDE SEQUENCE [LARGE SCALE GENOMIC DNA]</scope>
    <source>
        <strain evidence="2">4042</strain>
    </source>
</reference>
<protein>
    <submittedName>
        <fullName evidence="2">Uncharacterized protein</fullName>
    </submittedName>
</protein>
<dbReference type="AlphaFoldDB" id="X8CMS2"/>